<accession>A0A7W9HRC8</accession>
<proteinExistence type="predicted"/>
<dbReference type="Pfam" id="PF02826">
    <property type="entry name" value="2-Hacid_dh_C"/>
    <property type="match status" value="1"/>
</dbReference>
<comment type="caution">
    <text evidence="4">The sequence shown here is derived from an EMBL/GenBank/DDBJ whole genome shotgun (WGS) entry which is preliminary data.</text>
</comment>
<sequence length="310" mass="32855">MSAVTVLVSNEQDDEVGRELLSAIPTLNVVAYDPTASKLTDVQSAADVLIPPYRSSHRPIRLLGQLSNLRMVQLLSAGVDEWSDHVASGVTLASARGAHAGPVSEWVLSAILAQFRQWPALVRFQDNGIWAHRRFEADTLSGKRVLIVGAGSIGMAVAKRLSAFDAVSTLVARTARDGVHATDDLPELIGGHNVVVITAPLTEETHHLVDVKFLSAMDDGALLVNVGRGQIVDTAALVTELQAGRLRAALDVTDPEPLPADHPLWSCTGAIISPHSARTVPGTNQLCYAVAAEQIVSFVAGSVPSNAARR</sequence>
<keyword evidence="5" id="KW-1185">Reference proteome</keyword>
<evidence type="ECO:0000313" key="4">
    <source>
        <dbReference type="EMBL" id="MBB5807033.1"/>
    </source>
</evidence>
<evidence type="ECO:0000256" key="2">
    <source>
        <dbReference type="ARBA" id="ARBA00023027"/>
    </source>
</evidence>
<dbReference type="GO" id="GO:0016491">
    <property type="term" value="F:oxidoreductase activity"/>
    <property type="evidence" value="ECO:0007669"/>
    <property type="project" value="UniProtKB-KW"/>
</dbReference>
<dbReference type="PANTHER" id="PTHR43333">
    <property type="entry name" value="2-HACID_DH_C DOMAIN-CONTAINING PROTEIN"/>
    <property type="match status" value="1"/>
</dbReference>
<dbReference type="PANTHER" id="PTHR43333:SF1">
    <property type="entry name" value="D-ISOMER SPECIFIC 2-HYDROXYACID DEHYDROGENASE NAD-BINDING DOMAIN-CONTAINING PROTEIN"/>
    <property type="match status" value="1"/>
</dbReference>
<evidence type="ECO:0000259" key="3">
    <source>
        <dbReference type="Pfam" id="PF02826"/>
    </source>
</evidence>
<dbReference type="Proteomes" id="UP000552097">
    <property type="component" value="Unassembled WGS sequence"/>
</dbReference>
<evidence type="ECO:0000256" key="1">
    <source>
        <dbReference type="ARBA" id="ARBA00023002"/>
    </source>
</evidence>
<dbReference type="Gene3D" id="3.40.50.720">
    <property type="entry name" value="NAD(P)-binding Rossmann-like Domain"/>
    <property type="match status" value="2"/>
</dbReference>
<dbReference type="SUPFAM" id="SSF52283">
    <property type="entry name" value="Formate/glycerate dehydrogenase catalytic domain-like"/>
    <property type="match status" value="1"/>
</dbReference>
<keyword evidence="1" id="KW-0560">Oxidoreductase</keyword>
<dbReference type="GO" id="GO:0051287">
    <property type="term" value="F:NAD binding"/>
    <property type="evidence" value="ECO:0007669"/>
    <property type="project" value="InterPro"/>
</dbReference>
<dbReference type="SUPFAM" id="SSF51735">
    <property type="entry name" value="NAD(P)-binding Rossmann-fold domains"/>
    <property type="match status" value="1"/>
</dbReference>
<dbReference type="InterPro" id="IPR006140">
    <property type="entry name" value="D-isomer_DH_NAD-bd"/>
</dbReference>
<feature type="domain" description="D-isomer specific 2-hydroxyacid dehydrogenase NAD-binding" evidence="3">
    <location>
        <begin position="109"/>
        <end position="277"/>
    </location>
</feature>
<name>A0A7W9HRC8_9PSEU</name>
<organism evidence="4 5">
    <name type="scientific">Saccharothrix ecbatanensis</name>
    <dbReference type="NCBI Taxonomy" id="1105145"/>
    <lineage>
        <taxon>Bacteria</taxon>
        <taxon>Bacillati</taxon>
        <taxon>Actinomycetota</taxon>
        <taxon>Actinomycetes</taxon>
        <taxon>Pseudonocardiales</taxon>
        <taxon>Pseudonocardiaceae</taxon>
        <taxon>Saccharothrix</taxon>
    </lineage>
</organism>
<protein>
    <submittedName>
        <fullName evidence="4">Phosphoglycerate dehydrogenase-like enzyme</fullName>
    </submittedName>
</protein>
<reference evidence="4 5" key="1">
    <citation type="submission" date="2020-08" db="EMBL/GenBank/DDBJ databases">
        <title>Sequencing the genomes of 1000 actinobacteria strains.</title>
        <authorList>
            <person name="Klenk H.-P."/>
        </authorList>
    </citation>
    <scope>NUCLEOTIDE SEQUENCE [LARGE SCALE GENOMIC DNA]</scope>
    <source>
        <strain evidence="4 5">DSM 45486</strain>
    </source>
</reference>
<gene>
    <name evidence="4" type="ORF">F4560_006801</name>
</gene>
<dbReference type="RefSeq" id="WP_312869632.1">
    <property type="nucleotide sequence ID" value="NZ_JACHMO010000001.1"/>
</dbReference>
<evidence type="ECO:0000313" key="5">
    <source>
        <dbReference type="Proteomes" id="UP000552097"/>
    </source>
</evidence>
<dbReference type="AlphaFoldDB" id="A0A7W9HRC8"/>
<keyword evidence="2" id="KW-0520">NAD</keyword>
<dbReference type="InterPro" id="IPR036291">
    <property type="entry name" value="NAD(P)-bd_dom_sf"/>
</dbReference>
<dbReference type="EMBL" id="JACHMO010000001">
    <property type="protein sequence ID" value="MBB5807033.1"/>
    <property type="molecule type" value="Genomic_DNA"/>
</dbReference>